<name>A0A1Y1HK68_KLENI</name>
<evidence type="ECO:0000256" key="3">
    <source>
        <dbReference type="PROSITE-ProRule" id="PRU00708"/>
    </source>
</evidence>
<dbReference type="Pfam" id="PF13812">
    <property type="entry name" value="PPR_3"/>
    <property type="match status" value="1"/>
</dbReference>
<feature type="repeat" description="PPR" evidence="3">
    <location>
        <begin position="430"/>
        <end position="464"/>
    </location>
</feature>
<feature type="repeat" description="PPR" evidence="3">
    <location>
        <begin position="320"/>
        <end position="354"/>
    </location>
</feature>
<gene>
    <name evidence="6" type="ORF">KFL_000210530</name>
</gene>
<feature type="compositionally biased region" description="Basic residues" evidence="4">
    <location>
        <begin position="76"/>
        <end position="88"/>
    </location>
</feature>
<evidence type="ECO:0000313" key="6">
    <source>
        <dbReference type="EMBL" id="GAQ78965.1"/>
    </source>
</evidence>
<dbReference type="PANTHER" id="PTHR47447">
    <property type="entry name" value="OS03G0856100 PROTEIN"/>
    <property type="match status" value="1"/>
</dbReference>
<feature type="region of interest" description="Disordered" evidence="4">
    <location>
        <begin position="57"/>
        <end position="98"/>
    </location>
</feature>
<evidence type="ECO:0000256" key="2">
    <source>
        <dbReference type="ARBA" id="ARBA00022737"/>
    </source>
</evidence>
<dbReference type="NCBIfam" id="TIGR00756">
    <property type="entry name" value="PPR"/>
    <property type="match status" value="4"/>
</dbReference>
<dbReference type="PANTHER" id="PTHR47447:SF17">
    <property type="entry name" value="OS12G0638900 PROTEIN"/>
    <property type="match status" value="1"/>
</dbReference>
<dbReference type="Pfam" id="PF17177">
    <property type="entry name" value="PPR_long"/>
    <property type="match status" value="1"/>
</dbReference>
<keyword evidence="2" id="KW-0677">Repeat</keyword>
<comment type="similarity">
    <text evidence="1">Belongs to the PPR family. P subfamily.</text>
</comment>
<dbReference type="Pfam" id="PF13041">
    <property type="entry name" value="PPR_2"/>
    <property type="match status" value="2"/>
</dbReference>
<proteinExistence type="inferred from homology"/>
<accession>A0A1Y1HK68</accession>
<dbReference type="OMA" id="HASEAHN"/>
<feature type="repeat" description="PPR" evidence="3">
    <location>
        <begin position="205"/>
        <end position="239"/>
    </location>
</feature>
<keyword evidence="7" id="KW-1185">Reference proteome</keyword>
<dbReference type="InterPro" id="IPR011990">
    <property type="entry name" value="TPR-like_helical_dom_sf"/>
</dbReference>
<dbReference type="STRING" id="105231.A0A1Y1HK68"/>
<evidence type="ECO:0000256" key="4">
    <source>
        <dbReference type="SAM" id="MobiDB-lite"/>
    </source>
</evidence>
<protein>
    <submittedName>
        <fullName evidence="6">Putative Pentatricopeptide repeat domain containing protein</fullName>
    </submittedName>
</protein>
<dbReference type="GO" id="GO:0003729">
    <property type="term" value="F:mRNA binding"/>
    <property type="evidence" value="ECO:0000318"/>
    <property type="project" value="GO_Central"/>
</dbReference>
<reference evidence="6 7" key="1">
    <citation type="journal article" date="2014" name="Nat. Commun.">
        <title>Klebsormidium flaccidum genome reveals primary factors for plant terrestrial adaptation.</title>
        <authorList>
            <person name="Hori K."/>
            <person name="Maruyama F."/>
            <person name="Fujisawa T."/>
            <person name="Togashi T."/>
            <person name="Yamamoto N."/>
            <person name="Seo M."/>
            <person name="Sato S."/>
            <person name="Yamada T."/>
            <person name="Mori H."/>
            <person name="Tajima N."/>
            <person name="Moriyama T."/>
            <person name="Ikeuchi M."/>
            <person name="Watanabe M."/>
            <person name="Wada H."/>
            <person name="Kobayashi K."/>
            <person name="Saito M."/>
            <person name="Masuda T."/>
            <person name="Sasaki-Sekimoto Y."/>
            <person name="Mashiguchi K."/>
            <person name="Awai K."/>
            <person name="Shimojima M."/>
            <person name="Masuda S."/>
            <person name="Iwai M."/>
            <person name="Nobusawa T."/>
            <person name="Narise T."/>
            <person name="Kondo S."/>
            <person name="Saito H."/>
            <person name="Sato R."/>
            <person name="Murakawa M."/>
            <person name="Ihara Y."/>
            <person name="Oshima-Yamada Y."/>
            <person name="Ohtaka K."/>
            <person name="Satoh M."/>
            <person name="Sonobe K."/>
            <person name="Ishii M."/>
            <person name="Ohtani R."/>
            <person name="Kanamori-Sato M."/>
            <person name="Honoki R."/>
            <person name="Miyazaki D."/>
            <person name="Mochizuki H."/>
            <person name="Umetsu J."/>
            <person name="Higashi K."/>
            <person name="Shibata D."/>
            <person name="Kamiya Y."/>
            <person name="Sato N."/>
            <person name="Nakamura Y."/>
            <person name="Tabata S."/>
            <person name="Ida S."/>
            <person name="Kurokawa K."/>
            <person name="Ohta H."/>
        </authorList>
    </citation>
    <scope>NUCLEOTIDE SEQUENCE [LARGE SCALE GENOMIC DNA]</scope>
    <source>
        <strain evidence="6 7">NIES-2285</strain>
    </source>
</reference>
<dbReference type="InterPro" id="IPR033443">
    <property type="entry name" value="PROP1-like_PPR_dom"/>
</dbReference>
<sequence length="738" mass="79207">MATSYCKLHVCGLLPAGKVLARGTRAATFGVPLKIESASSQNLRRKHPVLVQASVATEAPPPAGGPDGVAAAQPRPRNKGRQPRNKASWRKEKEATGDVVQAASALLQPKTEGESAQSGPKILDWLNEEGVDKTAEATIRRVNRAISTRATVREALQVVEDMKEAGLSANEGTFAALVTVCRRQKQGERALVVYDAMKQAGIKASKLTFRNLILACQQAGMQDQALTIKKDMMASGYKPDLGTYSALLQAIVKMSPYRGRITPGQRLDKALDTYQEMKAADIKPDVIVFNTLLSAAERAKNPGKALEIYALMAQAGIKANRTTFETLLQTVGHSGRLKAAEEVFNEMRVVGVAPRTATFNFLIEACGTAPQPQVQKAFGYVEEMKKSEEAKPNVETYIRLINTASRGPSPGQALRAYKLLVEAGFREKVGLSVYNRLISAAGQAGKLDKAFEIYDTLREAGFKPDGFTYSALVAACGKAGDASRALAVSEDMEKGYGLLPNQVVFHALMGACGKAGKWQEALALFRRMKEALTDEPPGVLTYSILFDACFGAQGAEALLKEAQKEGKRLEITQGIKAALNLYREGQTAGVFKNFSEDDLTRCDIRTLSRSGAVVALLALLDRLKEKPPTLDLVVVTGSDKAKAFIARGATKKPTGGRLPKLAEIALSTFNALQLPCKPLTTLTFQALTVEAPALQKWLQGGIEGGESLARQQSSVESAVGKAPEVLVGNKGTMEALAT</sequence>
<dbReference type="Proteomes" id="UP000054558">
    <property type="component" value="Unassembled WGS sequence"/>
</dbReference>
<evidence type="ECO:0000259" key="5">
    <source>
        <dbReference type="Pfam" id="PF17177"/>
    </source>
</evidence>
<feature type="repeat" description="PPR" evidence="3">
    <location>
        <begin position="501"/>
        <end position="531"/>
    </location>
</feature>
<dbReference type="PROSITE" id="PS51375">
    <property type="entry name" value="PPR"/>
    <property type="match status" value="7"/>
</dbReference>
<feature type="domain" description="PROP1-like PPR" evidence="5">
    <location>
        <begin position="147"/>
        <end position="253"/>
    </location>
</feature>
<dbReference type="EMBL" id="DF236970">
    <property type="protein sequence ID" value="GAQ78965.1"/>
    <property type="molecule type" value="Genomic_DNA"/>
</dbReference>
<evidence type="ECO:0000256" key="1">
    <source>
        <dbReference type="ARBA" id="ARBA00007626"/>
    </source>
</evidence>
<evidence type="ECO:0000313" key="7">
    <source>
        <dbReference type="Proteomes" id="UP000054558"/>
    </source>
</evidence>
<dbReference type="Gene3D" id="1.25.40.10">
    <property type="entry name" value="Tetratricopeptide repeat domain"/>
    <property type="match status" value="4"/>
</dbReference>
<feature type="repeat" description="PPR" evidence="3">
    <location>
        <begin position="465"/>
        <end position="495"/>
    </location>
</feature>
<dbReference type="OrthoDB" id="42736at2759"/>
<dbReference type="InterPro" id="IPR002885">
    <property type="entry name" value="PPR_rpt"/>
</dbReference>
<organism evidence="6 7">
    <name type="scientific">Klebsormidium nitens</name>
    <name type="common">Green alga</name>
    <name type="synonym">Ulothrix nitens</name>
    <dbReference type="NCBI Taxonomy" id="105231"/>
    <lineage>
        <taxon>Eukaryota</taxon>
        <taxon>Viridiplantae</taxon>
        <taxon>Streptophyta</taxon>
        <taxon>Klebsormidiophyceae</taxon>
        <taxon>Klebsormidiales</taxon>
        <taxon>Klebsormidiaceae</taxon>
        <taxon>Klebsormidium</taxon>
    </lineage>
</organism>
<feature type="repeat" description="PPR" evidence="3">
    <location>
        <begin position="285"/>
        <end position="319"/>
    </location>
</feature>
<feature type="repeat" description="PPR" evidence="3">
    <location>
        <begin position="170"/>
        <end position="204"/>
    </location>
</feature>
<dbReference type="AlphaFoldDB" id="A0A1Y1HK68"/>